<reference evidence="6 7" key="1">
    <citation type="journal article" date="2011" name="Genome Res.">
        <title>Phylogeny-wide analysis of social amoeba genomes highlights ancient origins for complex intercellular communication.</title>
        <authorList>
            <person name="Heidel A.J."/>
            <person name="Lawal H.M."/>
            <person name="Felder M."/>
            <person name="Schilde C."/>
            <person name="Helps N.R."/>
            <person name="Tunggal B."/>
            <person name="Rivero F."/>
            <person name="John U."/>
            <person name="Schleicher M."/>
            <person name="Eichinger L."/>
            <person name="Platzer M."/>
            <person name="Noegel A.A."/>
            <person name="Schaap P."/>
            <person name="Gloeckner G."/>
        </authorList>
    </citation>
    <scope>NUCLEOTIDE SEQUENCE [LARGE SCALE GENOMIC DNA]</scope>
    <source>
        <strain evidence="7">ATCC 26659 / Pp 5 / PN500</strain>
    </source>
</reference>
<organism evidence="6 7">
    <name type="scientific">Heterostelium pallidum (strain ATCC 26659 / Pp 5 / PN500)</name>
    <name type="common">Cellular slime mold</name>
    <name type="synonym">Polysphondylium pallidum</name>
    <dbReference type="NCBI Taxonomy" id="670386"/>
    <lineage>
        <taxon>Eukaryota</taxon>
        <taxon>Amoebozoa</taxon>
        <taxon>Evosea</taxon>
        <taxon>Eumycetozoa</taxon>
        <taxon>Dictyostelia</taxon>
        <taxon>Acytosteliales</taxon>
        <taxon>Acytosteliaceae</taxon>
        <taxon>Heterostelium</taxon>
    </lineage>
</organism>
<dbReference type="RefSeq" id="XP_020428405.1">
    <property type="nucleotide sequence ID" value="XM_020580820.1"/>
</dbReference>
<dbReference type="Pfam" id="PF00383">
    <property type="entry name" value="dCMP_cyt_deam_1"/>
    <property type="match status" value="1"/>
</dbReference>
<gene>
    <name evidence="6" type="ORF">PPL_10034</name>
</gene>
<dbReference type="GeneID" id="31365505"/>
<feature type="region of interest" description="Disordered" evidence="4">
    <location>
        <begin position="186"/>
        <end position="213"/>
    </location>
</feature>
<dbReference type="EMBL" id="ADBJ01000047">
    <property type="protein sequence ID" value="EFA76273.1"/>
    <property type="molecule type" value="Genomic_DNA"/>
</dbReference>
<dbReference type="PROSITE" id="PS00903">
    <property type="entry name" value="CYT_DCMP_DEAMINASES_1"/>
    <property type="match status" value="1"/>
</dbReference>
<dbReference type="GO" id="GO:0052717">
    <property type="term" value="F:tRNA-specific adenosine-34 deaminase activity"/>
    <property type="evidence" value="ECO:0007669"/>
    <property type="project" value="UniProtKB-EC"/>
</dbReference>
<dbReference type="InParanoid" id="D3BQ53"/>
<dbReference type="GO" id="GO:0002100">
    <property type="term" value="P:tRNA wobble adenosine to inosine editing"/>
    <property type="evidence" value="ECO:0007669"/>
    <property type="project" value="InterPro"/>
</dbReference>
<feature type="domain" description="CMP/dCMP-type deaminase" evidence="5">
    <location>
        <begin position="26"/>
        <end position="151"/>
    </location>
</feature>
<keyword evidence="1" id="KW-0479">Metal-binding</keyword>
<evidence type="ECO:0000256" key="1">
    <source>
        <dbReference type="ARBA" id="ARBA00022723"/>
    </source>
</evidence>
<dbReference type="InterPro" id="IPR002125">
    <property type="entry name" value="CMP_dCMP_dom"/>
</dbReference>
<dbReference type="InterPro" id="IPR016192">
    <property type="entry name" value="APOBEC/CMP_deaminase_Zn-bd"/>
</dbReference>
<proteinExistence type="predicted"/>
<keyword evidence="3" id="KW-0862">Zinc</keyword>
<feature type="compositionally biased region" description="Polar residues" evidence="4">
    <location>
        <begin position="198"/>
        <end position="213"/>
    </location>
</feature>
<evidence type="ECO:0000256" key="2">
    <source>
        <dbReference type="ARBA" id="ARBA00022801"/>
    </source>
</evidence>
<dbReference type="Proteomes" id="UP000001396">
    <property type="component" value="Unassembled WGS sequence"/>
</dbReference>
<comment type="caution">
    <text evidence="6">The sequence shown here is derived from an EMBL/GenBank/DDBJ whole genome shotgun (WGS) entry which is preliminary data.</text>
</comment>
<accession>D3BQ53</accession>
<dbReference type="PANTHER" id="PTHR11079:SF149">
    <property type="entry name" value="TRNA-SPECIFIC ADENOSINE DEAMINASE 2"/>
    <property type="match status" value="1"/>
</dbReference>
<dbReference type="Gene3D" id="3.40.140.10">
    <property type="entry name" value="Cytidine Deaminase, domain 2"/>
    <property type="match status" value="1"/>
</dbReference>
<dbReference type="PANTHER" id="PTHR11079">
    <property type="entry name" value="CYTOSINE DEAMINASE FAMILY MEMBER"/>
    <property type="match status" value="1"/>
</dbReference>
<dbReference type="FunCoup" id="D3BQ53">
    <property type="interactions" value="129"/>
</dbReference>
<dbReference type="PROSITE" id="PS51747">
    <property type="entry name" value="CYT_DCMP_DEAMINASES_2"/>
    <property type="match status" value="1"/>
</dbReference>
<dbReference type="SUPFAM" id="SSF53927">
    <property type="entry name" value="Cytidine deaminase-like"/>
    <property type="match status" value="1"/>
</dbReference>
<dbReference type="AlphaFoldDB" id="D3BQ53"/>
<keyword evidence="7" id="KW-1185">Reference proteome</keyword>
<dbReference type="STRING" id="670386.D3BQ53"/>
<dbReference type="GO" id="GO:0008270">
    <property type="term" value="F:zinc ion binding"/>
    <property type="evidence" value="ECO:0007669"/>
    <property type="project" value="InterPro"/>
</dbReference>
<dbReference type="InterPro" id="IPR016193">
    <property type="entry name" value="Cytidine_deaminase-like"/>
</dbReference>
<evidence type="ECO:0000259" key="5">
    <source>
        <dbReference type="PROSITE" id="PS51747"/>
    </source>
</evidence>
<evidence type="ECO:0000256" key="3">
    <source>
        <dbReference type="ARBA" id="ARBA00022833"/>
    </source>
</evidence>
<name>D3BQ53_HETP5</name>
<dbReference type="GO" id="GO:0005737">
    <property type="term" value="C:cytoplasm"/>
    <property type="evidence" value="ECO:0007669"/>
    <property type="project" value="TreeGrafter"/>
</dbReference>
<protein>
    <submittedName>
        <fullName evidence="6">Adenosine deaminase</fullName>
    </submittedName>
</protein>
<dbReference type="GO" id="GO:0005634">
    <property type="term" value="C:nucleus"/>
    <property type="evidence" value="ECO:0007669"/>
    <property type="project" value="TreeGrafter"/>
</dbReference>
<dbReference type="OMA" id="PCQMCAG"/>
<dbReference type="CDD" id="cd01285">
    <property type="entry name" value="nucleoside_deaminase"/>
    <property type="match status" value="1"/>
</dbReference>
<evidence type="ECO:0000256" key="4">
    <source>
        <dbReference type="SAM" id="MobiDB-lite"/>
    </source>
</evidence>
<evidence type="ECO:0000313" key="6">
    <source>
        <dbReference type="EMBL" id="EFA76273.1"/>
    </source>
</evidence>
<sequence length="213" mass="23816">MNNDNNEIYFSKDIKELVGTEYGDIEKHSKFMKLALNEAKKALDEGEVPVGCVIVHNDIVIAAGSNKTNIKKNATRHAEIEALDSIYLSENASKFGGDKLLSDCKLYVTVEPCIMCAAVLQLAKINIVYFGCYNDKFGGNGSILPVHSIDCFERGHPYNCVSGVMKDQAIHLLQKFYFQENKKAPVPNKRKRIDPDQMINNQDNSSIDQPIDK</sequence>
<evidence type="ECO:0000313" key="7">
    <source>
        <dbReference type="Proteomes" id="UP000001396"/>
    </source>
</evidence>
<keyword evidence="2" id="KW-0378">Hydrolase</keyword>